<sequence>MRVLDALHALWAELSTEARIKLFVGVVGLLIGLPTSAIGLVWLETRQAVQLSNCSDDFAQPLLNALMQNDEKGIEQAASLDRVEQSKRCAVGALQRPKGTASFLLDEHRRLADVSH</sequence>
<keyword evidence="1" id="KW-0472">Membrane</keyword>
<dbReference type="EMBL" id="RQIS01000034">
    <property type="protein sequence ID" value="RQG99825.1"/>
    <property type="molecule type" value="Genomic_DNA"/>
</dbReference>
<dbReference type="RefSeq" id="WP_124153992.1">
    <property type="nucleotide sequence ID" value="NZ_RQIS01000034.1"/>
</dbReference>
<reference evidence="2 3" key="1">
    <citation type="submission" date="2018-11" db="EMBL/GenBank/DDBJ databases">
        <title>Paraburkholderia sp. DHOA04, isolated from soil.</title>
        <authorList>
            <person name="Gao Z.-H."/>
            <person name="Qiu L.-H."/>
            <person name="Fu J.-C."/>
        </authorList>
    </citation>
    <scope>NUCLEOTIDE SEQUENCE [LARGE SCALE GENOMIC DNA]</scope>
    <source>
        <strain evidence="2 3">DHOA04</strain>
    </source>
</reference>
<evidence type="ECO:0000313" key="3">
    <source>
        <dbReference type="Proteomes" id="UP000272778"/>
    </source>
</evidence>
<name>A0A3N6PLJ1_9BURK</name>
<feature type="transmembrane region" description="Helical" evidence="1">
    <location>
        <begin position="20"/>
        <end position="43"/>
    </location>
</feature>
<comment type="caution">
    <text evidence="2">The sequence shown here is derived from an EMBL/GenBank/DDBJ whole genome shotgun (WGS) entry which is preliminary data.</text>
</comment>
<proteinExistence type="predicted"/>
<keyword evidence="3" id="KW-1185">Reference proteome</keyword>
<organism evidence="2 3">
    <name type="scientific">Paraburkholderia dinghuensis</name>
    <dbReference type="NCBI Taxonomy" id="2305225"/>
    <lineage>
        <taxon>Bacteria</taxon>
        <taxon>Pseudomonadati</taxon>
        <taxon>Pseudomonadota</taxon>
        <taxon>Betaproteobacteria</taxon>
        <taxon>Burkholderiales</taxon>
        <taxon>Burkholderiaceae</taxon>
        <taxon>Paraburkholderia</taxon>
    </lineage>
</organism>
<keyword evidence="1" id="KW-1133">Transmembrane helix</keyword>
<accession>A0A3N6PLJ1</accession>
<dbReference type="Proteomes" id="UP000272778">
    <property type="component" value="Unassembled WGS sequence"/>
</dbReference>
<keyword evidence="1" id="KW-0812">Transmembrane</keyword>
<gene>
    <name evidence="2" type="ORF">D1Y85_26220</name>
</gene>
<evidence type="ECO:0000256" key="1">
    <source>
        <dbReference type="SAM" id="Phobius"/>
    </source>
</evidence>
<dbReference type="AlphaFoldDB" id="A0A3N6PLJ1"/>
<evidence type="ECO:0000313" key="2">
    <source>
        <dbReference type="EMBL" id="RQG99825.1"/>
    </source>
</evidence>
<protein>
    <submittedName>
        <fullName evidence="2">Uncharacterized protein</fullName>
    </submittedName>
</protein>